<dbReference type="AlphaFoldDB" id="A0A0V0QNB0"/>
<dbReference type="InterPro" id="IPR001148">
    <property type="entry name" value="CA_dom"/>
</dbReference>
<dbReference type="PANTHER" id="PTHR12210">
    <property type="entry name" value="DULLARD PROTEIN PHOSPHATASE"/>
    <property type="match status" value="1"/>
</dbReference>
<organism evidence="3 4">
    <name type="scientific">Pseudocohnilembus persalinus</name>
    <name type="common">Ciliate</name>
    <dbReference type="NCBI Taxonomy" id="266149"/>
    <lineage>
        <taxon>Eukaryota</taxon>
        <taxon>Sar</taxon>
        <taxon>Alveolata</taxon>
        <taxon>Ciliophora</taxon>
        <taxon>Intramacronucleata</taxon>
        <taxon>Oligohymenophorea</taxon>
        <taxon>Scuticociliatia</taxon>
        <taxon>Philasterida</taxon>
        <taxon>Pseudocohnilembidae</taxon>
        <taxon>Pseudocohnilembus</taxon>
    </lineage>
</organism>
<dbReference type="SMART" id="SM01057">
    <property type="entry name" value="Carb_anhydrase"/>
    <property type="match status" value="1"/>
</dbReference>
<proteinExistence type="predicted"/>
<dbReference type="PROSITE" id="PS50969">
    <property type="entry name" value="FCP1"/>
    <property type="match status" value="1"/>
</dbReference>
<dbReference type="InterPro" id="IPR023214">
    <property type="entry name" value="HAD_sf"/>
</dbReference>
<dbReference type="SMART" id="SM00577">
    <property type="entry name" value="CPDc"/>
    <property type="match status" value="1"/>
</dbReference>
<feature type="compositionally biased region" description="Polar residues" evidence="1">
    <location>
        <begin position="33"/>
        <end position="47"/>
    </location>
</feature>
<gene>
    <name evidence="3" type="ORF">PPERSA_12674</name>
</gene>
<dbReference type="InParanoid" id="A0A0V0QNB0"/>
<comment type="caution">
    <text evidence="3">The sequence shown here is derived from an EMBL/GenBank/DDBJ whole genome shotgun (WGS) entry which is preliminary data.</text>
</comment>
<dbReference type="SUPFAM" id="SSF51069">
    <property type="entry name" value="Carbonic anhydrase"/>
    <property type="match status" value="1"/>
</dbReference>
<feature type="domain" description="FCP1 homology" evidence="2">
    <location>
        <begin position="245"/>
        <end position="388"/>
    </location>
</feature>
<feature type="region of interest" description="Disordered" evidence="1">
    <location>
        <begin position="33"/>
        <end position="71"/>
    </location>
</feature>
<feature type="compositionally biased region" description="Low complexity" evidence="1">
    <location>
        <begin position="48"/>
        <end position="64"/>
    </location>
</feature>
<evidence type="ECO:0000313" key="4">
    <source>
        <dbReference type="Proteomes" id="UP000054937"/>
    </source>
</evidence>
<dbReference type="InterPro" id="IPR036412">
    <property type="entry name" value="HAD-like_sf"/>
</dbReference>
<dbReference type="InterPro" id="IPR036398">
    <property type="entry name" value="CA_dom_sf"/>
</dbReference>
<evidence type="ECO:0000259" key="2">
    <source>
        <dbReference type="PROSITE" id="PS50969"/>
    </source>
</evidence>
<dbReference type="Proteomes" id="UP000054937">
    <property type="component" value="Unassembled WGS sequence"/>
</dbReference>
<name>A0A0V0QNB0_PSEPJ</name>
<protein>
    <submittedName>
        <fullName evidence="3">HAD-like domain</fullName>
    </submittedName>
</protein>
<dbReference type="InterPro" id="IPR004274">
    <property type="entry name" value="FCP1_dom"/>
</dbReference>
<evidence type="ECO:0000256" key="1">
    <source>
        <dbReference type="SAM" id="MobiDB-lite"/>
    </source>
</evidence>
<reference evidence="3 4" key="1">
    <citation type="journal article" date="2015" name="Sci. Rep.">
        <title>Genome of the facultative scuticociliatosis pathogen Pseudocohnilembus persalinus provides insight into its virulence through horizontal gene transfer.</title>
        <authorList>
            <person name="Xiong J."/>
            <person name="Wang G."/>
            <person name="Cheng J."/>
            <person name="Tian M."/>
            <person name="Pan X."/>
            <person name="Warren A."/>
            <person name="Jiang C."/>
            <person name="Yuan D."/>
            <person name="Miao W."/>
        </authorList>
    </citation>
    <scope>NUCLEOTIDE SEQUENCE [LARGE SCALE GENOMIC DNA]</scope>
    <source>
        <strain evidence="3">36N120E</strain>
    </source>
</reference>
<dbReference type="CDD" id="cd07521">
    <property type="entry name" value="HAD_FCP1-like"/>
    <property type="match status" value="1"/>
</dbReference>
<sequence length="685" mass="79059">MSSSSYLYNYRPSTPVQYRDNLSSTLRYSGVNQQQQSYLNRPTTSYLSNTQSNSSISSNYKNNNLGTYRSQSKPVNMSISGLYSSIKDFSRDVDDLFGSERNYGGSYGNSYQGSSLLGLKSKQFTQQQQPSYSSDRTSNLFSTPLKQSSFNNTSSGFRSNYGVSTDYTNSSITNNSYGNSTGSKDFYDSPLLSSRYSAQKENMSSLYTPKKLNFGSQETMRKSSDYFGSSLKSSQINYGVLPPNRTGKQYTLVLDLDETLTHTISAYGPKIRFLKRPGLQEFLNEMSLYFEIVVFTAAMQEYADEIIDKIDPQGKISHRLYRQHLKTYRGDYIKDLSILGRDMSRTLIVDNLRSNFVAQPRNGYEIAEFRGQTFDTTLRRLGRSLICAQFNVNFKESVQGKNFIVNDGGNLKIDGDFGKVEFEKNIYNSYQILFISPSEHSVGENSHFFPLEVQIYLIDANGNRINFSFFYTIEEQYSNNFLKKVGFGQGYIKELEQGQYYEISSTFSLEEIFPEKQQFFIYDGSNTVSPCQEATWYISYTNLKATQEQIQDFPDSLYQEGRSLQERLNRELYINFNPEKKNQTNEIDNNNNQNQIIEQQIPKQNEYSKCSFQIIGDNTLYDSFIYNQQERVIKQKDQIQENQKIINEEQQIKNDNINNKQAKLIQYSQNQIELINELKNDLLHQ</sequence>
<dbReference type="Gene3D" id="3.40.50.1000">
    <property type="entry name" value="HAD superfamily/HAD-like"/>
    <property type="match status" value="1"/>
</dbReference>
<dbReference type="EMBL" id="LDAU01000130">
    <property type="protein sequence ID" value="KRX03544.1"/>
    <property type="molecule type" value="Genomic_DNA"/>
</dbReference>
<dbReference type="OrthoDB" id="429145at2759"/>
<accession>A0A0V0QNB0</accession>
<evidence type="ECO:0000313" key="3">
    <source>
        <dbReference type="EMBL" id="KRX03544.1"/>
    </source>
</evidence>
<dbReference type="InterPro" id="IPR050365">
    <property type="entry name" value="TIM50"/>
</dbReference>
<dbReference type="SUPFAM" id="SSF56784">
    <property type="entry name" value="HAD-like"/>
    <property type="match status" value="1"/>
</dbReference>
<keyword evidence="4" id="KW-1185">Reference proteome</keyword>
<dbReference type="Pfam" id="PF03031">
    <property type="entry name" value="NIF"/>
    <property type="match status" value="1"/>
</dbReference>